<sequence>MIDYLAEHSQGGSVAIEKLWEIIMDGFKPVWPSTRTKLDGTSLGDVWPYDGLAGDADDAQNLLPFHKLSQWLCWSISEVVVKLGCLELDNVGLLTGLPEYRNGGLFVDMDILKLKSADHQR</sequence>
<feature type="non-terminal residue" evidence="1">
    <location>
        <position position="121"/>
    </location>
</feature>
<accession>A0ACC1HHU6</accession>
<comment type="caution">
    <text evidence="1">The sequence shown here is derived from an EMBL/GenBank/DDBJ whole genome shotgun (WGS) entry which is preliminary data.</text>
</comment>
<name>A0ACC1HHU6_9FUNG</name>
<dbReference type="EMBL" id="JAMZIH010004892">
    <property type="protein sequence ID" value="KAJ1676124.1"/>
    <property type="molecule type" value="Genomic_DNA"/>
</dbReference>
<proteinExistence type="predicted"/>
<organism evidence="1 2">
    <name type="scientific">Spiromyces aspiralis</name>
    <dbReference type="NCBI Taxonomy" id="68401"/>
    <lineage>
        <taxon>Eukaryota</taxon>
        <taxon>Fungi</taxon>
        <taxon>Fungi incertae sedis</taxon>
        <taxon>Zoopagomycota</taxon>
        <taxon>Kickxellomycotina</taxon>
        <taxon>Kickxellomycetes</taxon>
        <taxon>Kickxellales</taxon>
        <taxon>Kickxellaceae</taxon>
        <taxon>Spiromyces</taxon>
    </lineage>
</organism>
<protein>
    <submittedName>
        <fullName evidence="1">Uncharacterized protein</fullName>
    </submittedName>
</protein>
<reference evidence="1" key="1">
    <citation type="submission" date="2022-06" db="EMBL/GenBank/DDBJ databases">
        <title>Phylogenomic reconstructions and comparative analyses of Kickxellomycotina fungi.</title>
        <authorList>
            <person name="Reynolds N.K."/>
            <person name="Stajich J.E."/>
            <person name="Barry K."/>
            <person name="Grigoriev I.V."/>
            <person name="Crous P."/>
            <person name="Smith M.E."/>
        </authorList>
    </citation>
    <scope>NUCLEOTIDE SEQUENCE</scope>
    <source>
        <strain evidence="1">RSA 2271</strain>
    </source>
</reference>
<gene>
    <name evidence="1" type="ORF">EV182_008826</name>
</gene>
<evidence type="ECO:0000313" key="2">
    <source>
        <dbReference type="Proteomes" id="UP001145114"/>
    </source>
</evidence>
<keyword evidence="2" id="KW-1185">Reference proteome</keyword>
<evidence type="ECO:0000313" key="1">
    <source>
        <dbReference type="EMBL" id="KAJ1676124.1"/>
    </source>
</evidence>
<dbReference type="Proteomes" id="UP001145114">
    <property type="component" value="Unassembled WGS sequence"/>
</dbReference>